<comment type="caution">
    <text evidence="3">The sequence shown here is derived from an EMBL/GenBank/DDBJ whole genome shotgun (WGS) entry which is preliminary data.</text>
</comment>
<keyword evidence="4" id="KW-1185">Reference proteome</keyword>
<feature type="region of interest" description="Disordered" evidence="1">
    <location>
        <begin position="1"/>
        <end position="65"/>
    </location>
</feature>
<accession>A0A2T7PGJ3</accession>
<feature type="compositionally biased region" description="Low complexity" evidence="1">
    <location>
        <begin position="29"/>
        <end position="41"/>
    </location>
</feature>
<keyword evidence="2" id="KW-0472">Membrane</keyword>
<dbReference type="OrthoDB" id="6256667at2759"/>
<gene>
    <name evidence="3" type="ORF">C0Q70_07977</name>
</gene>
<evidence type="ECO:0000256" key="2">
    <source>
        <dbReference type="SAM" id="Phobius"/>
    </source>
</evidence>
<dbReference type="Proteomes" id="UP000245119">
    <property type="component" value="Linkage Group LG4"/>
</dbReference>
<dbReference type="AlphaFoldDB" id="A0A2T7PGJ3"/>
<organism evidence="3 4">
    <name type="scientific">Pomacea canaliculata</name>
    <name type="common">Golden apple snail</name>
    <dbReference type="NCBI Taxonomy" id="400727"/>
    <lineage>
        <taxon>Eukaryota</taxon>
        <taxon>Metazoa</taxon>
        <taxon>Spiralia</taxon>
        <taxon>Lophotrochozoa</taxon>
        <taxon>Mollusca</taxon>
        <taxon>Gastropoda</taxon>
        <taxon>Caenogastropoda</taxon>
        <taxon>Architaenioglossa</taxon>
        <taxon>Ampullarioidea</taxon>
        <taxon>Ampullariidae</taxon>
        <taxon>Pomacea</taxon>
    </lineage>
</organism>
<protein>
    <submittedName>
        <fullName evidence="3">Uncharacterized protein</fullName>
    </submittedName>
</protein>
<feature type="region of interest" description="Disordered" evidence="1">
    <location>
        <begin position="158"/>
        <end position="195"/>
    </location>
</feature>
<reference evidence="3 4" key="1">
    <citation type="submission" date="2018-04" db="EMBL/GenBank/DDBJ databases">
        <title>The genome of golden apple snail Pomacea canaliculata provides insight into stress tolerance and invasive adaptation.</title>
        <authorList>
            <person name="Liu C."/>
            <person name="Liu B."/>
            <person name="Ren Y."/>
            <person name="Zhang Y."/>
            <person name="Wang H."/>
            <person name="Li S."/>
            <person name="Jiang F."/>
            <person name="Yin L."/>
            <person name="Zhang G."/>
            <person name="Qian W."/>
            <person name="Fan W."/>
        </authorList>
    </citation>
    <scope>NUCLEOTIDE SEQUENCE [LARGE SCALE GENOMIC DNA]</scope>
    <source>
        <strain evidence="3">SZHN2017</strain>
        <tissue evidence="3">Muscle</tissue>
    </source>
</reference>
<proteinExistence type="predicted"/>
<feature type="region of interest" description="Disordered" evidence="1">
    <location>
        <begin position="84"/>
        <end position="115"/>
    </location>
</feature>
<name>A0A2T7PGJ3_POMCA</name>
<sequence>MLRVHYLDSNTSPLTREDNPAGAPDTRGAHSTSSSSPSSRTAGGGGGPRREKGTRNVLSGRVPHGGATRNVVYYQNRFLVIDTTPARPRSASPTTTTTTTTISSSAQPVTSHVSHAPVGGARPGDVGSVLHFAPSAGEADDKSKAKASRVAAAAAAAAAAGAQHEHHMALDSTHNTPPSAGGRADDTFPRAKRGGTRNLEMDASSVSMDGRAIEIMICDESGVAHRATHSPPASGKRALLKKIGTVLLDNRMAGKDNSEHLLNEHPEEYRVLKKVLNIMFVTVGVALLFSVFVVIGYTAIWVDDYASVRHNRMVTQTSDIGSRSHLPSLSHPFYPPTTLHCSGIFYMSWIQFIEVSVILVKF</sequence>
<evidence type="ECO:0000313" key="4">
    <source>
        <dbReference type="Proteomes" id="UP000245119"/>
    </source>
</evidence>
<feature type="compositionally biased region" description="Low complexity" evidence="1">
    <location>
        <begin position="84"/>
        <end position="106"/>
    </location>
</feature>
<evidence type="ECO:0000313" key="3">
    <source>
        <dbReference type="EMBL" id="PVD32537.1"/>
    </source>
</evidence>
<dbReference type="EMBL" id="PZQS01000004">
    <property type="protein sequence ID" value="PVD32537.1"/>
    <property type="molecule type" value="Genomic_DNA"/>
</dbReference>
<evidence type="ECO:0000256" key="1">
    <source>
        <dbReference type="SAM" id="MobiDB-lite"/>
    </source>
</evidence>
<keyword evidence="2" id="KW-1133">Transmembrane helix</keyword>
<feature type="transmembrane region" description="Helical" evidence="2">
    <location>
        <begin position="337"/>
        <end position="360"/>
    </location>
</feature>
<feature type="transmembrane region" description="Helical" evidence="2">
    <location>
        <begin position="278"/>
        <end position="302"/>
    </location>
</feature>
<keyword evidence="2" id="KW-0812">Transmembrane</keyword>